<gene>
    <name evidence="2" type="primary">yjbK</name>
    <name evidence="2" type="ORF">G314FT_09580</name>
</gene>
<accession>A0ABY5NYS6</accession>
<keyword evidence="2" id="KW-0378">Hydrolase</keyword>
<organism evidence="2 3">
    <name type="scientific">Vagococcus luciliae</name>
    <dbReference type="NCBI Taxonomy" id="2920380"/>
    <lineage>
        <taxon>Bacteria</taxon>
        <taxon>Bacillati</taxon>
        <taxon>Bacillota</taxon>
        <taxon>Bacilli</taxon>
        <taxon>Lactobacillales</taxon>
        <taxon>Enterococcaceae</taxon>
        <taxon>Vagococcus</taxon>
    </lineage>
</organism>
<dbReference type="Gene3D" id="2.40.320.10">
    <property type="entry name" value="Hypothetical Protein Pfu-838710-001"/>
    <property type="match status" value="1"/>
</dbReference>
<dbReference type="SMART" id="SM01118">
    <property type="entry name" value="CYTH"/>
    <property type="match status" value="1"/>
</dbReference>
<dbReference type="GO" id="GO:0016787">
    <property type="term" value="F:hydrolase activity"/>
    <property type="evidence" value="ECO:0007669"/>
    <property type="project" value="UniProtKB-KW"/>
</dbReference>
<sequence>MSKELEIEFKNMLTKIEFEQLITKYFPTTPAFSQTNCYFDTPNTQLKKLSMGLRLRKRSGKHECTLKVPTENTHAYQEITDNLTEEQITHLIKEKRIYAQGEVARYLESINIPINELNMIGSLTTNRREKKLNNNTLLVVDESYFDKMIDFELEMEVTNSSQGEQFFNDFLIKEEIKRRPASKKIARMIEYQS</sequence>
<dbReference type="EC" id="3.6.1.-" evidence="2"/>
<dbReference type="CDD" id="cd07762">
    <property type="entry name" value="CYTH-like_Pase_1"/>
    <property type="match status" value="1"/>
</dbReference>
<evidence type="ECO:0000259" key="1">
    <source>
        <dbReference type="PROSITE" id="PS51707"/>
    </source>
</evidence>
<feature type="domain" description="CYTH" evidence="1">
    <location>
        <begin position="4"/>
        <end position="193"/>
    </location>
</feature>
<reference evidence="2" key="1">
    <citation type="submission" date="2022-08" db="EMBL/GenBank/DDBJ databases">
        <title>Genome sequence of Vagococcus luciliae DSM 112651.</title>
        <authorList>
            <person name="Juan G."/>
            <person name="Anja P."/>
            <person name="Rolf D."/>
            <person name="Kampfer P."/>
            <person name="Vilcinskas A."/>
        </authorList>
    </citation>
    <scope>NUCLEOTIDE SEQUENCE</scope>
    <source>
        <strain evidence="2">G314FT</strain>
    </source>
</reference>
<evidence type="ECO:0000313" key="2">
    <source>
        <dbReference type="EMBL" id="UUV98804.1"/>
    </source>
</evidence>
<protein>
    <submittedName>
        <fullName evidence="2">Triphosphatase YjbK</fullName>
        <ecNumber evidence="2">3.6.1.-</ecNumber>
    </submittedName>
</protein>
<dbReference type="InterPro" id="IPR023577">
    <property type="entry name" value="CYTH_domain"/>
</dbReference>
<keyword evidence="3" id="KW-1185">Reference proteome</keyword>
<dbReference type="InterPro" id="IPR033469">
    <property type="entry name" value="CYTH-like_dom_sf"/>
</dbReference>
<name>A0ABY5NYS6_9ENTE</name>
<reference evidence="2" key="2">
    <citation type="submission" date="2022-08" db="EMBL/GenBank/DDBJ databases">
        <authorList>
            <person name="Poehlein A."/>
            <person name="Guzman J."/>
            <person name="Daniel R."/>
            <person name="Vilcinskas A."/>
        </authorList>
    </citation>
    <scope>NUCLEOTIDE SEQUENCE</scope>
    <source>
        <strain evidence="2">G314FT</strain>
    </source>
</reference>
<proteinExistence type="predicted"/>
<dbReference type="PIRSF" id="PIRSF012526">
    <property type="entry name" value="CYTH_UCP012526"/>
    <property type="match status" value="1"/>
</dbReference>
<dbReference type="SUPFAM" id="SSF55154">
    <property type="entry name" value="CYTH-like phosphatases"/>
    <property type="match status" value="1"/>
</dbReference>
<dbReference type="InterPro" id="IPR009195">
    <property type="entry name" value="Uncharacterised_YjbK"/>
</dbReference>
<dbReference type="PROSITE" id="PS51707">
    <property type="entry name" value="CYTH"/>
    <property type="match status" value="1"/>
</dbReference>
<dbReference type="RefSeq" id="WP_257702315.1">
    <property type="nucleotide sequence ID" value="NZ_CP102451.1"/>
</dbReference>
<dbReference type="EMBL" id="CP102451">
    <property type="protein sequence ID" value="UUV98804.1"/>
    <property type="molecule type" value="Genomic_DNA"/>
</dbReference>
<dbReference type="Proteomes" id="UP001058273">
    <property type="component" value="Chromosome"/>
</dbReference>
<dbReference type="Pfam" id="PF01928">
    <property type="entry name" value="CYTH"/>
    <property type="match status" value="1"/>
</dbReference>
<evidence type="ECO:0000313" key="3">
    <source>
        <dbReference type="Proteomes" id="UP001058273"/>
    </source>
</evidence>